<keyword evidence="7" id="KW-0238">DNA-binding</keyword>
<gene>
    <name evidence="15" type="ORF">SHERM_29306</name>
</gene>
<organism evidence="15 16">
    <name type="scientific">Striga hermonthica</name>
    <name type="common">Purple witchweed</name>
    <name type="synonym">Buchnera hermonthica</name>
    <dbReference type="NCBI Taxonomy" id="68872"/>
    <lineage>
        <taxon>Eukaryota</taxon>
        <taxon>Viridiplantae</taxon>
        <taxon>Streptophyta</taxon>
        <taxon>Embryophyta</taxon>
        <taxon>Tracheophyta</taxon>
        <taxon>Spermatophyta</taxon>
        <taxon>Magnoliopsida</taxon>
        <taxon>eudicotyledons</taxon>
        <taxon>Gunneridae</taxon>
        <taxon>Pentapetalae</taxon>
        <taxon>asterids</taxon>
        <taxon>lamiids</taxon>
        <taxon>Lamiales</taxon>
        <taxon>Orobanchaceae</taxon>
        <taxon>Buchnereae</taxon>
        <taxon>Striga</taxon>
    </lineage>
</organism>
<evidence type="ECO:0000256" key="12">
    <source>
        <dbReference type="PROSITE-ProRule" id="PRU00094"/>
    </source>
</evidence>
<evidence type="ECO:0000256" key="11">
    <source>
        <dbReference type="ARBA" id="ARBA00055020"/>
    </source>
</evidence>
<dbReference type="SUPFAM" id="SSF57716">
    <property type="entry name" value="Glucocorticoid receptor-like (DNA-binding domain)"/>
    <property type="match status" value="2"/>
</dbReference>
<evidence type="ECO:0000256" key="4">
    <source>
        <dbReference type="ARBA" id="ARBA00022771"/>
    </source>
</evidence>
<keyword evidence="16" id="KW-1185">Reference proteome</keyword>
<name>A0A9N7NGI5_STRHE</name>
<evidence type="ECO:0000256" key="5">
    <source>
        <dbReference type="ARBA" id="ARBA00022833"/>
    </source>
</evidence>
<dbReference type="EMBL" id="CACSLK010027842">
    <property type="protein sequence ID" value="CAA0834050.1"/>
    <property type="molecule type" value="Genomic_DNA"/>
</dbReference>
<dbReference type="GO" id="GO:0030154">
    <property type="term" value="P:cell differentiation"/>
    <property type="evidence" value="ECO:0007669"/>
    <property type="project" value="TreeGrafter"/>
</dbReference>
<comment type="caution">
    <text evidence="15">The sequence shown here is derived from an EMBL/GenBank/DDBJ whole genome shotgun (WGS) entry which is preliminary data.</text>
</comment>
<evidence type="ECO:0000256" key="3">
    <source>
        <dbReference type="ARBA" id="ARBA00022723"/>
    </source>
</evidence>
<dbReference type="PANTHER" id="PTHR45658">
    <property type="entry name" value="GATA TRANSCRIPTION FACTOR"/>
    <property type="match status" value="1"/>
</dbReference>
<evidence type="ECO:0000256" key="9">
    <source>
        <dbReference type="ARBA" id="ARBA00023163"/>
    </source>
</evidence>
<evidence type="ECO:0000313" key="15">
    <source>
        <dbReference type="EMBL" id="CAA0834050.1"/>
    </source>
</evidence>
<keyword evidence="5" id="KW-0862">Zinc</keyword>
<comment type="similarity">
    <text evidence="2">Belongs to the type IV zinc-finger family. Class A subfamily.</text>
</comment>
<evidence type="ECO:0000313" key="16">
    <source>
        <dbReference type="Proteomes" id="UP001153555"/>
    </source>
</evidence>
<dbReference type="GO" id="GO:0043565">
    <property type="term" value="F:sequence-specific DNA binding"/>
    <property type="evidence" value="ECO:0007669"/>
    <property type="project" value="InterPro"/>
</dbReference>
<dbReference type="GO" id="GO:0006355">
    <property type="term" value="P:regulation of DNA-templated transcription"/>
    <property type="evidence" value="ECO:0007669"/>
    <property type="project" value="InterPro"/>
</dbReference>
<dbReference type="PROSITE" id="PS00344">
    <property type="entry name" value="GATA_ZN_FINGER_1"/>
    <property type="match status" value="2"/>
</dbReference>
<feature type="domain" description="GATA-type" evidence="14">
    <location>
        <begin position="272"/>
        <end position="308"/>
    </location>
</feature>
<evidence type="ECO:0000259" key="14">
    <source>
        <dbReference type="PROSITE" id="PS50114"/>
    </source>
</evidence>
<keyword evidence="10" id="KW-0539">Nucleus</keyword>
<keyword evidence="8" id="KW-0010">Activator</keyword>
<dbReference type="CDD" id="cd00202">
    <property type="entry name" value="ZnF_GATA"/>
    <property type="match status" value="2"/>
</dbReference>
<feature type="compositionally biased region" description="Polar residues" evidence="13">
    <location>
        <begin position="123"/>
        <end position="139"/>
    </location>
</feature>
<dbReference type="InterPro" id="IPR000679">
    <property type="entry name" value="Znf_GATA"/>
</dbReference>
<comment type="function">
    <text evidence="11">Transcriptional activator that specifically binds 5'-GATA-3' or 5'-GAT-3' motifs within gene promoters. May be involved in the regulation of some light-responsive genes.</text>
</comment>
<evidence type="ECO:0000256" key="8">
    <source>
        <dbReference type="ARBA" id="ARBA00023159"/>
    </source>
</evidence>
<dbReference type="GO" id="GO:0005634">
    <property type="term" value="C:nucleus"/>
    <property type="evidence" value="ECO:0007669"/>
    <property type="project" value="UniProtKB-SubCell"/>
</dbReference>
<dbReference type="Proteomes" id="UP001153555">
    <property type="component" value="Unassembled WGS sequence"/>
</dbReference>
<keyword evidence="6" id="KW-0805">Transcription regulation</keyword>
<dbReference type="Gene3D" id="3.30.50.10">
    <property type="entry name" value="Erythroid Transcription Factor GATA-1, subunit A"/>
    <property type="match status" value="2"/>
</dbReference>
<dbReference type="InterPro" id="IPR051140">
    <property type="entry name" value="GATA_TF"/>
</dbReference>
<dbReference type="FunFam" id="3.30.50.10:FF:000025">
    <property type="entry name" value="GATA transcription factor"/>
    <property type="match status" value="2"/>
</dbReference>
<proteinExistence type="inferred from homology"/>
<dbReference type="GO" id="GO:0008270">
    <property type="term" value="F:zinc ion binding"/>
    <property type="evidence" value="ECO:0007669"/>
    <property type="project" value="UniProtKB-KW"/>
</dbReference>
<keyword evidence="9" id="KW-0804">Transcription</keyword>
<protein>
    <submittedName>
        <fullName evidence="15">GATA transcription factor 11</fullName>
    </submittedName>
</protein>
<evidence type="ECO:0000256" key="7">
    <source>
        <dbReference type="ARBA" id="ARBA00023125"/>
    </source>
</evidence>
<feature type="domain" description="GATA-type" evidence="14">
    <location>
        <begin position="207"/>
        <end position="243"/>
    </location>
</feature>
<dbReference type="AlphaFoldDB" id="A0A9N7NGI5"/>
<accession>A0A9N7NGI5</accession>
<keyword evidence="4 12" id="KW-0863">Zinc-finger</keyword>
<dbReference type="OrthoDB" id="2162994at2759"/>
<sequence>MSVVEAGNCWDAISNCVLGDEEFDNILNILDFPLESLEEDGFVADWDIGKSECLGPLRPDEVSGPPAVADTNVNSGPPPHLPTGLNVAIGAEEQKPGPHLISSPGSHNDLQLNKSAEARESSISHTQSPVSVLESSGSCSAPGKNPLVVSSNPIPIRPRSSRHKRASTNPWPTPLSLFTSILQKENLKEKKSPDEAEDETEKLVHPRAPVKKCMHCQVTKTPQWREGPLGRKTLCNACGVRYRSGRLFPEYRPAASPTFEAEDETAKLVPPRAPVKKCMHCQVTKTPQWREGPLGRKTLCNACGVRYRSGRLFPEYRPAASPTFVPSLHSNSHKTVIMMRNEGKKLKVKMEEPHML</sequence>
<evidence type="ECO:0000256" key="13">
    <source>
        <dbReference type="SAM" id="MobiDB-lite"/>
    </source>
</evidence>
<dbReference type="InterPro" id="IPR013088">
    <property type="entry name" value="Znf_NHR/GATA"/>
</dbReference>
<comment type="subcellular location">
    <subcellularLocation>
        <location evidence="1">Nucleus</location>
    </subcellularLocation>
</comment>
<feature type="region of interest" description="Disordered" evidence="13">
    <location>
        <begin position="115"/>
        <end position="175"/>
    </location>
</feature>
<dbReference type="PROSITE" id="PS50114">
    <property type="entry name" value="GATA_ZN_FINGER_2"/>
    <property type="match status" value="2"/>
</dbReference>
<dbReference type="SMART" id="SM00401">
    <property type="entry name" value="ZnF_GATA"/>
    <property type="match status" value="2"/>
</dbReference>
<dbReference type="Pfam" id="PF00320">
    <property type="entry name" value="GATA"/>
    <property type="match status" value="2"/>
</dbReference>
<evidence type="ECO:0000256" key="10">
    <source>
        <dbReference type="ARBA" id="ARBA00023242"/>
    </source>
</evidence>
<reference evidence="15" key="1">
    <citation type="submission" date="2019-12" db="EMBL/GenBank/DDBJ databases">
        <authorList>
            <person name="Scholes J."/>
        </authorList>
    </citation>
    <scope>NUCLEOTIDE SEQUENCE</scope>
</reference>
<evidence type="ECO:0000256" key="6">
    <source>
        <dbReference type="ARBA" id="ARBA00023015"/>
    </source>
</evidence>
<dbReference type="PANTHER" id="PTHR45658:SF18">
    <property type="entry name" value="PROTEIN GAT2"/>
    <property type="match status" value="1"/>
</dbReference>
<keyword evidence="3" id="KW-0479">Metal-binding</keyword>
<evidence type="ECO:0000256" key="1">
    <source>
        <dbReference type="ARBA" id="ARBA00004123"/>
    </source>
</evidence>
<evidence type="ECO:0000256" key="2">
    <source>
        <dbReference type="ARBA" id="ARBA00005694"/>
    </source>
</evidence>